<dbReference type="Proteomes" id="UP000015103">
    <property type="component" value="Unassembled WGS sequence"/>
</dbReference>
<dbReference type="EMBL" id="ACPB03015284">
    <property type="status" value="NOT_ANNOTATED_CDS"/>
    <property type="molecule type" value="Genomic_DNA"/>
</dbReference>
<dbReference type="InParanoid" id="T1IER3"/>
<feature type="compositionally biased region" description="Polar residues" evidence="1">
    <location>
        <begin position="16"/>
        <end position="31"/>
    </location>
</feature>
<dbReference type="EnsemblMetazoa" id="RPRC014782-RA">
    <property type="protein sequence ID" value="RPRC014782-PA"/>
    <property type="gene ID" value="RPRC014782"/>
</dbReference>
<dbReference type="VEuPathDB" id="VectorBase:RPRC014782"/>
<feature type="compositionally biased region" description="Basic residues" evidence="1">
    <location>
        <begin position="1"/>
        <end position="15"/>
    </location>
</feature>
<dbReference type="AlphaFoldDB" id="T1IER3"/>
<organism evidence="2 3">
    <name type="scientific">Rhodnius prolixus</name>
    <name type="common">Triatomid bug</name>
    <dbReference type="NCBI Taxonomy" id="13249"/>
    <lineage>
        <taxon>Eukaryota</taxon>
        <taxon>Metazoa</taxon>
        <taxon>Ecdysozoa</taxon>
        <taxon>Arthropoda</taxon>
        <taxon>Hexapoda</taxon>
        <taxon>Insecta</taxon>
        <taxon>Pterygota</taxon>
        <taxon>Neoptera</taxon>
        <taxon>Paraneoptera</taxon>
        <taxon>Hemiptera</taxon>
        <taxon>Heteroptera</taxon>
        <taxon>Panheteroptera</taxon>
        <taxon>Cimicomorpha</taxon>
        <taxon>Reduviidae</taxon>
        <taxon>Triatominae</taxon>
        <taxon>Rhodnius</taxon>
    </lineage>
</organism>
<name>T1IER3_RHOPR</name>
<keyword evidence="3" id="KW-1185">Reference proteome</keyword>
<dbReference type="HOGENOM" id="CLU_1877965_0_0_1"/>
<accession>T1IER3</accession>
<evidence type="ECO:0000313" key="3">
    <source>
        <dbReference type="Proteomes" id="UP000015103"/>
    </source>
</evidence>
<dbReference type="EMBL" id="ACPB03015281">
    <property type="status" value="NOT_ANNOTATED_CDS"/>
    <property type="molecule type" value="Genomic_DNA"/>
</dbReference>
<sequence length="136" mass="15724">MVHHTHHHHHHHHHLYTQTDESINQRKYTNSKPRRRQSKTISVEDFSRILPAADRGNVSCPKSTINRLQASLVDYIYFPGLDHTNWVGLDHTHWVGLDHTHWVGLDHTHWVVDTNATLCCSTQSGKNGTIPDDFKS</sequence>
<evidence type="ECO:0000313" key="2">
    <source>
        <dbReference type="EnsemblMetazoa" id="RPRC014782-PA"/>
    </source>
</evidence>
<feature type="region of interest" description="Disordered" evidence="1">
    <location>
        <begin position="1"/>
        <end position="40"/>
    </location>
</feature>
<dbReference type="EMBL" id="ACPB03015282">
    <property type="status" value="NOT_ANNOTATED_CDS"/>
    <property type="molecule type" value="Genomic_DNA"/>
</dbReference>
<evidence type="ECO:0000256" key="1">
    <source>
        <dbReference type="SAM" id="MobiDB-lite"/>
    </source>
</evidence>
<proteinExistence type="predicted"/>
<reference evidence="2" key="1">
    <citation type="submission" date="2015-05" db="UniProtKB">
        <authorList>
            <consortium name="EnsemblMetazoa"/>
        </authorList>
    </citation>
    <scope>IDENTIFICATION</scope>
</reference>
<dbReference type="EMBL" id="ACPB03015283">
    <property type="status" value="NOT_ANNOTATED_CDS"/>
    <property type="molecule type" value="Genomic_DNA"/>
</dbReference>
<protein>
    <submittedName>
        <fullName evidence="2">Uncharacterized protein</fullName>
    </submittedName>
</protein>